<dbReference type="GO" id="GO:0005737">
    <property type="term" value="C:cytoplasm"/>
    <property type="evidence" value="ECO:0007669"/>
    <property type="project" value="UniProtKB-SubCell"/>
</dbReference>
<evidence type="ECO:0000256" key="10">
    <source>
        <dbReference type="ARBA" id="ARBA00023002"/>
    </source>
</evidence>
<protein>
    <recommendedName>
        <fullName evidence="7 12">Coproporphyrinogen III oxidase</fullName>
        <ecNumber evidence="6 12">1.3.3.15</ecNumber>
    </recommendedName>
</protein>
<dbReference type="SUPFAM" id="SSF51905">
    <property type="entry name" value="FAD/NAD(P)-binding domain"/>
    <property type="match status" value="1"/>
</dbReference>
<dbReference type="InterPro" id="IPR050464">
    <property type="entry name" value="Zeta_carotene_desat/Oxidored"/>
</dbReference>
<evidence type="ECO:0000259" key="13">
    <source>
        <dbReference type="Pfam" id="PF01593"/>
    </source>
</evidence>
<evidence type="ECO:0000256" key="2">
    <source>
        <dbReference type="ARBA" id="ARBA00001974"/>
    </source>
</evidence>
<dbReference type="GO" id="GO:0006783">
    <property type="term" value="P:heme biosynthetic process"/>
    <property type="evidence" value="ECO:0007669"/>
    <property type="project" value="UniProtKB-UniRule"/>
</dbReference>
<dbReference type="PANTHER" id="PTHR42923:SF3">
    <property type="entry name" value="PROTOPORPHYRINOGEN OXIDASE"/>
    <property type="match status" value="1"/>
</dbReference>
<dbReference type="KEGG" id="ska:CP970_10010"/>
<evidence type="ECO:0000256" key="7">
    <source>
        <dbReference type="ARBA" id="ARBA00019046"/>
    </source>
</evidence>
<comment type="function">
    <text evidence="3 12">Involved in coproporphyrin-dependent heme b biosynthesis. Catalyzes the oxidation of coproporphyrinogen III to coproporphyrin III.</text>
</comment>
<dbReference type="Gene3D" id="1.10.3110.10">
    <property type="entry name" value="protoporphyrinogen ix oxidase, domain 3"/>
    <property type="match status" value="1"/>
</dbReference>
<dbReference type="FunFam" id="1.10.3110.10:FF:000001">
    <property type="entry name" value="Protoporphyrinogen oxidase"/>
    <property type="match status" value="1"/>
</dbReference>
<keyword evidence="15" id="KW-1185">Reference proteome</keyword>
<comment type="cofactor">
    <cofactor evidence="2 12">
        <name>FAD</name>
        <dbReference type="ChEBI" id="CHEBI:57692"/>
    </cofactor>
</comment>
<reference evidence="14 15" key="1">
    <citation type="submission" date="2017-09" db="EMBL/GenBank/DDBJ databases">
        <authorList>
            <person name="Lee N."/>
            <person name="Cho B.-K."/>
        </authorList>
    </citation>
    <scope>NUCLEOTIDE SEQUENCE [LARGE SCALE GENOMIC DNA]</scope>
    <source>
        <strain evidence="14 15">ATCC 12853</strain>
    </source>
</reference>
<dbReference type="SUPFAM" id="SSF54373">
    <property type="entry name" value="FAD-linked reductases, C-terminal domain"/>
    <property type="match status" value="1"/>
</dbReference>
<dbReference type="OrthoDB" id="4496419at2"/>
<keyword evidence="11 12" id="KW-0350">Heme biosynthesis</keyword>
<comment type="pathway">
    <text evidence="4 12">Porphyrin-containing compound metabolism; protoheme biosynthesis.</text>
</comment>
<organism evidence="14 15">
    <name type="scientific">Streptomyces kanamyceticus</name>
    <dbReference type="NCBI Taxonomy" id="1967"/>
    <lineage>
        <taxon>Bacteria</taxon>
        <taxon>Bacillati</taxon>
        <taxon>Actinomycetota</taxon>
        <taxon>Actinomycetes</taxon>
        <taxon>Kitasatosporales</taxon>
        <taxon>Streptomycetaceae</taxon>
        <taxon>Streptomyces</taxon>
    </lineage>
</organism>
<comment type="catalytic activity">
    <reaction evidence="1">
        <text>coproporphyrinogen III + 3 O2 = coproporphyrin III + 3 H2O2</text>
        <dbReference type="Rhea" id="RHEA:43436"/>
        <dbReference type="ChEBI" id="CHEBI:15379"/>
        <dbReference type="ChEBI" id="CHEBI:16240"/>
        <dbReference type="ChEBI" id="CHEBI:57309"/>
        <dbReference type="ChEBI" id="CHEBI:131725"/>
        <dbReference type="EC" id="1.3.3.15"/>
    </reaction>
    <physiologicalReaction direction="left-to-right" evidence="1">
        <dbReference type="Rhea" id="RHEA:43437"/>
    </physiologicalReaction>
</comment>
<dbReference type="NCBIfam" id="TIGR00562">
    <property type="entry name" value="proto_IX_ox"/>
    <property type="match status" value="1"/>
</dbReference>
<dbReference type="EC" id="1.3.3.15" evidence="6 12"/>
<dbReference type="UniPathway" id="UPA00252"/>
<accession>A0A5J6G847</accession>
<dbReference type="InterPro" id="IPR004572">
    <property type="entry name" value="Protoporphyrinogen_oxidase"/>
</dbReference>
<keyword evidence="9 12" id="KW-0274">FAD</keyword>
<dbReference type="AlphaFoldDB" id="A0A5J6G847"/>
<evidence type="ECO:0000256" key="11">
    <source>
        <dbReference type="ARBA" id="ARBA00023133"/>
    </source>
</evidence>
<evidence type="ECO:0000313" key="14">
    <source>
        <dbReference type="EMBL" id="QEU91173.1"/>
    </source>
</evidence>
<dbReference type="GO" id="GO:0004729">
    <property type="term" value="F:oxygen-dependent protoporphyrinogen oxidase activity"/>
    <property type="evidence" value="ECO:0007669"/>
    <property type="project" value="UniProtKB-UniRule"/>
</dbReference>
<evidence type="ECO:0000256" key="4">
    <source>
        <dbReference type="ARBA" id="ARBA00004744"/>
    </source>
</evidence>
<dbReference type="PANTHER" id="PTHR42923">
    <property type="entry name" value="PROTOPORPHYRINOGEN OXIDASE"/>
    <property type="match status" value="1"/>
</dbReference>
<evidence type="ECO:0000256" key="1">
    <source>
        <dbReference type="ARBA" id="ARBA00001755"/>
    </source>
</evidence>
<feature type="domain" description="Amine oxidase" evidence="13">
    <location>
        <begin position="20"/>
        <end position="462"/>
    </location>
</feature>
<gene>
    <name evidence="14" type="primary">hemG</name>
    <name evidence="14" type="ORF">CP970_10010</name>
</gene>
<dbReference type="InterPro" id="IPR036188">
    <property type="entry name" value="FAD/NAD-bd_sf"/>
</dbReference>
<evidence type="ECO:0000256" key="6">
    <source>
        <dbReference type="ARBA" id="ARBA00012402"/>
    </source>
</evidence>
<comment type="subcellular location">
    <subcellularLocation>
        <location evidence="12">Cytoplasm</location>
    </subcellularLocation>
</comment>
<dbReference type="Gene3D" id="3.90.660.20">
    <property type="entry name" value="Protoporphyrinogen oxidase, mitochondrial, domain 2"/>
    <property type="match status" value="1"/>
</dbReference>
<dbReference type="EMBL" id="CP023699">
    <property type="protein sequence ID" value="QEU91173.1"/>
    <property type="molecule type" value="Genomic_DNA"/>
</dbReference>
<keyword evidence="10 12" id="KW-0560">Oxidoreductase</keyword>
<evidence type="ECO:0000313" key="15">
    <source>
        <dbReference type="Proteomes" id="UP000325529"/>
    </source>
</evidence>
<keyword evidence="8 12" id="KW-0285">Flavoprotein</keyword>
<evidence type="ECO:0000256" key="12">
    <source>
        <dbReference type="RuleBase" id="RU364052"/>
    </source>
</evidence>
<evidence type="ECO:0000256" key="9">
    <source>
        <dbReference type="ARBA" id="ARBA00022827"/>
    </source>
</evidence>
<comment type="similarity">
    <text evidence="5 12">Belongs to the protoporphyrinogen/coproporphyrinogen oxidase family. Coproporphyrinogen III oxidase subfamily.</text>
</comment>
<evidence type="ECO:0000256" key="3">
    <source>
        <dbReference type="ARBA" id="ARBA00002185"/>
    </source>
</evidence>
<proteinExistence type="inferred from homology"/>
<dbReference type="Gene3D" id="3.50.50.60">
    <property type="entry name" value="FAD/NAD(P)-binding domain"/>
    <property type="match status" value="1"/>
</dbReference>
<dbReference type="Pfam" id="PF01593">
    <property type="entry name" value="Amino_oxidase"/>
    <property type="match status" value="1"/>
</dbReference>
<keyword evidence="12" id="KW-0963">Cytoplasm</keyword>
<dbReference type="Proteomes" id="UP000325529">
    <property type="component" value="Chromosome"/>
</dbReference>
<evidence type="ECO:0000256" key="8">
    <source>
        <dbReference type="ARBA" id="ARBA00022630"/>
    </source>
</evidence>
<evidence type="ECO:0000256" key="5">
    <source>
        <dbReference type="ARBA" id="ARBA00008310"/>
    </source>
</evidence>
<dbReference type="InterPro" id="IPR002937">
    <property type="entry name" value="Amino_oxidase"/>
</dbReference>
<name>A0A5J6G847_STRKN</name>
<dbReference type="RefSeq" id="WP_055544609.1">
    <property type="nucleotide sequence ID" value="NZ_CP023699.1"/>
</dbReference>
<sequence length="487" mass="51281">MRETDTRTGNGHAVVIGGGIAGLAAAHRLLGTAPGTRVTVLEASDRLGGKLLAGDIAGVRVDLGAESMLARRPEAVALAREVGLGDRLQPPATATASIWTRGALRPMPKGHVMGVPGDASALSGVLSDDGLRRIERDRELPPTEVGDDVAVGAYVAERLGREVVDRLVEPLLGGVYAGDAYRISMRSAVPQLFEAARTHGSLTEGVRAIQARAARNQQTGPVFMGIEGGIGQLPLAVADAVRARGGEILLNCQAHDLRKAEEGWEVYVEDWNLEADAVVLALPAPHAARLLDHDVPAAASELRSVEYASMALMTLAYRRSEIDLPEGSGFLVPPIDGHTIKASTFASRKWGWIADEDPDLLVLRTSVGRYGETKILERDDAELVDVSRRDLREATGLSAAPVATRVTRWHDGLPQYPVGHHARVARVRDHVSKLPGLAVCGAAYDGVGIPACIASAHAAVDQLGGDQAGVQELTANPVQSPHGGGGE</sequence>